<dbReference type="AlphaFoldDB" id="A0A239HWJ1"/>
<dbReference type="EMBL" id="FZOU01000002">
    <property type="protein sequence ID" value="SNS84574.1"/>
    <property type="molecule type" value="Genomic_DNA"/>
</dbReference>
<reference evidence="2 3" key="1">
    <citation type="submission" date="2017-06" db="EMBL/GenBank/DDBJ databases">
        <authorList>
            <person name="Kim H.J."/>
            <person name="Triplett B.A."/>
        </authorList>
    </citation>
    <scope>NUCLEOTIDE SEQUENCE [LARGE SCALE GENOMIC DNA]</scope>
    <source>
        <strain evidence="2 3">DSM 18704</strain>
    </source>
</reference>
<gene>
    <name evidence="2" type="ORF">SAMN05421770_102553</name>
</gene>
<name>A0A239HWJ1_9BACT</name>
<protein>
    <recommendedName>
        <fullName evidence="1">DUF4145 domain-containing protein</fullName>
    </recommendedName>
</protein>
<feature type="domain" description="DUF4145" evidence="1">
    <location>
        <begin position="111"/>
        <end position="198"/>
    </location>
</feature>
<dbReference type="Proteomes" id="UP000198356">
    <property type="component" value="Unassembled WGS sequence"/>
</dbReference>
<evidence type="ECO:0000259" key="1">
    <source>
        <dbReference type="Pfam" id="PF13643"/>
    </source>
</evidence>
<accession>A0A239HWJ1</accession>
<dbReference type="InterPro" id="IPR025285">
    <property type="entry name" value="DUF4145"/>
</dbReference>
<dbReference type="OrthoDB" id="378734at2"/>
<dbReference type="Pfam" id="PF13643">
    <property type="entry name" value="DUF4145"/>
    <property type="match status" value="1"/>
</dbReference>
<keyword evidence="3" id="KW-1185">Reference proteome</keyword>
<organism evidence="2 3">
    <name type="scientific">Granulicella rosea</name>
    <dbReference type="NCBI Taxonomy" id="474952"/>
    <lineage>
        <taxon>Bacteria</taxon>
        <taxon>Pseudomonadati</taxon>
        <taxon>Acidobacteriota</taxon>
        <taxon>Terriglobia</taxon>
        <taxon>Terriglobales</taxon>
        <taxon>Acidobacteriaceae</taxon>
        <taxon>Granulicella</taxon>
    </lineage>
</organism>
<evidence type="ECO:0000313" key="2">
    <source>
        <dbReference type="EMBL" id="SNS84574.1"/>
    </source>
</evidence>
<sequence>MPSGWTCPYCNQIATITNANISRSEHDFNNNNKDEKLLRLQTFVIVCPNLECKEYSIQAALYKTKVQYSGAGQPFSAIDGPSLINWQLRPKSTAKVFPNYIPGPVRQDYEEACMVLNDSPKASATLSRRCLQGIIRDFWKISKNRLVDEIYDLKDKVDANTWAAIDAIRSIGNIGAHMEKDINLIIDVDPGEAELLIRLIETLFSDWYINRHNRDLQMQQIVAIAKAKADQKLGTVQP</sequence>
<proteinExistence type="predicted"/>
<dbReference type="RefSeq" id="WP_089408026.1">
    <property type="nucleotide sequence ID" value="NZ_FZOU01000002.1"/>
</dbReference>
<evidence type="ECO:0000313" key="3">
    <source>
        <dbReference type="Proteomes" id="UP000198356"/>
    </source>
</evidence>